<accession>A0A813AYK4</accession>
<sequence>MKGAAILSRSRFWEGGSGTSFKGSAAQERLRQEEVFSFDSSRYDLRGLAARLLAEAGPMVGFGCFVGSSLSLERFRAEERTFSSFAYEKAWRRCVLGCPSFLACYDRLLEEVICPRLREKLEEAGPVTFYCQHPPTVRLQPGRSRRSRMLHADERYGHQAGEINFWMPLTDYKLTRTTLWIESSPGEGDFHPIEVHPGDVAMFHGTLVRHFVPPNRSEHTRVSMDFRIGVGQHFDPDWRMLGLQHYHPRRTVVL</sequence>
<dbReference type="Proteomes" id="UP000601435">
    <property type="component" value="Unassembled WGS sequence"/>
</dbReference>
<comment type="caution">
    <text evidence="1">The sequence shown here is derived from an EMBL/GenBank/DDBJ whole genome shotgun (WGS) entry which is preliminary data.</text>
</comment>
<protein>
    <submittedName>
        <fullName evidence="1">StrG protein</fullName>
    </submittedName>
</protein>
<reference evidence="1" key="1">
    <citation type="submission" date="2021-02" db="EMBL/GenBank/DDBJ databases">
        <authorList>
            <person name="Dougan E. K."/>
            <person name="Rhodes N."/>
            <person name="Thang M."/>
            <person name="Chan C."/>
        </authorList>
    </citation>
    <scope>NUCLEOTIDE SEQUENCE</scope>
</reference>
<proteinExistence type="predicted"/>
<evidence type="ECO:0000313" key="1">
    <source>
        <dbReference type="EMBL" id="CAE7880323.1"/>
    </source>
</evidence>
<dbReference type="AlphaFoldDB" id="A0A813AYK4"/>
<name>A0A813AYK4_9DINO</name>
<evidence type="ECO:0000313" key="2">
    <source>
        <dbReference type="Proteomes" id="UP000601435"/>
    </source>
</evidence>
<gene>
    <name evidence="1" type="primary">strG</name>
    <name evidence="1" type="ORF">SNEC2469_LOCUS28887</name>
</gene>
<dbReference type="Gene3D" id="2.60.120.620">
    <property type="entry name" value="q2cbj1_9rhob like domain"/>
    <property type="match status" value="1"/>
</dbReference>
<dbReference type="EMBL" id="CAJNJA010063731">
    <property type="protein sequence ID" value="CAE7880323.1"/>
    <property type="molecule type" value="Genomic_DNA"/>
</dbReference>
<organism evidence="1 2">
    <name type="scientific">Symbiodinium necroappetens</name>
    <dbReference type="NCBI Taxonomy" id="1628268"/>
    <lineage>
        <taxon>Eukaryota</taxon>
        <taxon>Sar</taxon>
        <taxon>Alveolata</taxon>
        <taxon>Dinophyceae</taxon>
        <taxon>Suessiales</taxon>
        <taxon>Symbiodiniaceae</taxon>
        <taxon>Symbiodinium</taxon>
    </lineage>
</organism>
<dbReference type="SUPFAM" id="SSF51197">
    <property type="entry name" value="Clavaminate synthase-like"/>
    <property type="match status" value="1"/>
</dbReference>
<dbReference type="OrthoDB" id="10260017at2759"/>
<keyword evidence="2" id="KW-1185">Reference proteome</keyword>